<dbReference type="InterPro" id="IPR015815">
    <property type="entry name" value="HIBADH-related"/>
</dbReference>
<evidence type="ECO:0000256" key="1">
    <source>
        <dbReference type="ARBA" id="ARBA00023002"/>
    </source>
</evidence>
<dbReference type="InterPro" id="IPR051265">
    <property type="entry name" value="HIBADH-related_NP60_sf"/>
</dbReference>
<keyword evidence="7" id="KW-1185">Reference proteome</keyword>
<protein>
    <submittedName>
        <fullName evidence="6">NAD-binding protein</fullName>
    </submittedName>
</protein>
<comment type="caution">
    <text evidence="6">The sequence shown here is derived from an EMBL/GenBank/DDBJ whole genome shotgun (WGS) entry which is preliminary data.</text>
</comment>
<reference evidence="6" key="1">
    <citation type="submission" date="2020-01" db="EMBL/GenBank/DDBJ databases">
        <authorList>
            <person name="Seo Y.L."/>
        </authorList>
    </citation>
    <scope>NUCLEOTIDE SEQUENCE</scope>
    <source>
        <strain evidence="6">R11</strain>
    </source>
</reference>
<dbReference type="GO" id="GO:0050661">
    <property type="term" value="F:NADP binding"/>
    <property type="evidence" value="ECO:0007669"/>
    <property type="project" value="InterPro"/>
</dbReference>
<evidence type="ECO:0000256" key="3">
    <source>
        <dbReference type="PIRSR" id="PIRSR000103-1"/>
    </source>
</evidence>
<name>A0A965ZEX9_9SPHI</name>
<dbReference type="EMBL" id="WWEO01000042">
    <property type="protein sequence ID" value="NCD69813.1"/>
    <property type="molecule type" value="Genomic_DNA"/>
</dbReference>
<dbReference type="Pfam" id="PF03446">
    <property type="entry name" value="NAD_binding_2"/>
    <property type="match status" value="1"/>
</dbReference>
<dbReference type="Gene3D" id="1.10.1040.10">
    <property type="entry name" value="N-(1-d-carboxylethyl)-l-norvaline Dehydrogenase, domain 2"/>
    <property type="match status" value="1"/>
</dbReference>
<dbReference type="Proteomes" id="UP000638732">
    <property type="component" value="Unassembled WGS sequence"/>
</dbReference>
<evidence type="ECO:0000256" key="2">
    <source>
        <dbReference type="ARBA" id="ARBA00023027"/>
    </source>
</evidence>
<dbReference type="PANTHER" id="PTHR43580">
    <property type="entry name" value="OXIDOREDUCTASE GLYR1-RELATED"/>
    <property type="match status" value="1"/>
</dbReference>
<dbReference type="PANTHER" id="PTHR43580:SF8">
    <property type="entry name" value="6-PHOSPHOGLUCONATE DEHYDROGENASE NADP-BINDING DOMAIN-CONTAINING PROTEIN-RELATED"/>
    <property type="match status" value="1"/>
</dbReference>
<keyword evidence="2" id="KW-0520">NAD</keyword>
<organism evidence="6 7">
    <name type="scientific">Mucilaginibacter agri</name>
    <dbReference type="NCBI Taxonomy" id="2695265"/>
    <lineage>
        <taxon>Bacteria</taxon>
        <taxon>Pseudomonadati</taxon>
        <taxon>Bacteroidota</taxon>
        <taxon>Sphingobacteriia</taxon>
        <taxon>Sphingobacteriales</taxon>
        <taxon>Sphingobacteriaceae</taxon>
        <taxon>Mucilaginibacter</taxon>
    </lineage>
</organism>
<dbReference type="RefSeq" id="WP_166585793.1">
    <property type="nucleotide sequence ID" value="NZ_WWEO01000042.1"/>
</dbReference>
<sequence length="295" mass="31544">MKTTIGFIGLGNLGTPIAKNLIAAGYHLQVYNRTLSKIDELDQTSITKCGSPAEAAKSVNFIITVLANDAVLRQTVVGDEGILKTLPLNAIHISMSTIAPDTAEELADLHKQAGNSYLASPVFGRPDAAAAKMLWTCISGEAEVKEAAKPILECTSREVIDFGEKVGSANVVKISGNFMIQASMEMMAEAYTMAEKFGVDRGIVAEFFGNTLFNAPIFKSYGKAIAEKKYEPVGFTTELGYKDASLVLKLSQQSKTPMPFANIIHNRLLVTIAKGRTGADWAEAFGKGVTDDAGV</sequence>
<dbReference type="AlphaFoldDB" id="A0A965ZEX9"/>
<dbReference type="SUPFAM" id="SSF51735">
    <property type="entry name" value="NAD(P)-binding Rossmann-fold domains"/>
    <property type="match status" value="1"/>
</dbReference>
<evidence type="ECO:0000259" key="4">
    <source>
        <dbReference type="Pfam" id="PF03446"/>
    </source>
</evidence>
<evidence type="ECO:0000313" key="6">
    <source>
        <dbReference type="EMBL" id="NCD69813.1"/>
    </source>
</evidence>
<keyword evidence="1" id="KW-0560">Oxidoreductase</keyword>
<feature type="domain" description="3-hydroxyisobutyrate dehydrogenase-like NAD-binding" evidence="5">
    <location>
        <begin position="167"/>
        <end position="282"/>
    </location>
</feature>
<dbReference type="InterPro" id="IPR029154">
    <property type="entry name" value="HIBADH-like_NADP-bd"/>
</dbReference>
<dbReference type="PIRSF" id="PIRSF000103">
    <property type="entry name" value="HIBADH"/>
    <property type="match status" value="1"/>
</dbReference>
<evidence type="ECO:0000259" key="5">
    <source>
        <dbReference type="Pfam" id="PF14833"/>
    </source>
</evidence>
<feature type="domain" description="6-phosphogluconate dehydrogenase NADP-binding" evidence="4">
    <location>
        <begin position="4"/>
        <end position="160"/>
    </location>
</feature>
<dbReference type="SUPFAM" id="SSF48179">
    <property type="entry name" value="6-phosphogluconate dehydrogenase C-terminal domain-like"/>
    <property type="match status" value="1"/>
</dbReference>
<evidence type="ECO:0000313" key="7">
    <source>
        <dbReference type="Proteomes" id="UP000638732"/>
    </source>
</evidence>
<accession>A0A965ZEX9</accession>
<reference evidence="6" key="2">
    <citation type="submission" date="2020-10" db="EMBL/GenBank/DDBJ databases">
        <title>Mucilaginibacter sp. nov., isolated from soil.</title>
        <authorList>
            <person name="Jeon C.O."/>
        </authorList>
    </citation>
    <scope>NUCLEOTIDE SEQUENCE</scope>
    <source>
        <strain evidence="6">R11</strain>
    </source>
</reference>
<dbReference type="GO" id="GO:0016491">
    <property type="term" value="F:oxidoreductase activity"/>
    <property type="evidence" value="ECO:0007669"/>
    <property type="project" value="UniProtKB-KW"/>
</dbReference>
<dbReference type="GO" id="GO:0051287">
    <property type="term" value="F:NAD binding"/>
    <property type="evidence" value="ECO:0007669"/>
    <property type="project" value="InterPro"/>
</dbReference>
<dbReference type="InterPro" id="IPR013328">
    <property type="entry name" value="6PGD_dom2"/>
</dbReference>
<dbReference type="InterPro" id="IPR036291">
    <property type="entry name" value="NAD(P)-bd_dom_sf"/>
</dbReference>
<dbReference type="InterPro" id="IPR008927">
    <property type="entry name" value="6-PGluconate_DH-like_C_sf"/>
</dbReference>
<feature type="active site" evidence="3">
    <location>
        <position position="173"/>
    </location>
</feature>
<gene>
    <name evidence="6" type="ORF">GSY63_10645</name>
</gene>
<proteinExistence type="predicted"/>
<dbReference type="InterPro" id="IPR006115">
    <property type="entry name" value="6PGDH_NADP-bd"/>
</dbReference>
<dbReference type="Gene3D" id="3.40.50.720">
    <property type="entry name" value="NAD(P)-binding Rossmann-like Domain"/>
    <property type="match status" value="1"/>
</dbReference>
<dbReference type="Pfam" id="PF14833">
    <property type="entry name" value="NAD_binding_11"/>
    <property type="match status" value="1"/>
</dbReference>